<name>A0ABP0F2G6_CLALP</name>
<feature type="domain" description="UBC core" evidence="5">
    <location>
        <begin position="12"/>
        <end position="160"/>
    </location>
</feature>
<sequence length="173" mass="19654">MCDIDMCFAHRNGFTTTRCSVVNWYKANPEDGIFTEPIDDKNIFYWRGVIIGPANSPYENGRFKLTIIAGSNYPFSPPKIKFETRIYHPNISGDGRICLDLLQKNWSPALTISKALLSIASLLNDPNPEDPLVFHVAQMYKHDRQQYDKIAQKWTQTYASSADSSSSVITKNK</sequence>
<keyword evidence="1" id="KW-0808">Transferase</keyword>
<evidence type="ECO:0000259" key="5">
    <source>
        <dbReference type="PROSITE" id="PS50127"/>
    </source>
</evidence>
<dbReference type="Gene3D" id="3.10.110.10">
    <property type="entry name" value="Ubiquitin Conjugating Enzyme"/>
    <property type="match status" value="1"/>
</dbReference>
<proteinExistence type="inferred from homology"/>
<dbReference type="Pfam" id="PF00179">
    <property type="entry name" value="UQ_con"/>
    <property type="match status" value="1"/>
</dbReference>
<dbReference type="SMART" id="SM00212">
    <property type="entry name" value="UBCc"/>
    <property type="match status" value="1"/>
</dbReference>
<evidence type="ECO:0000256" key="2">
    <source>
        <dbReference type="ARBA" id="ARBA00022786"/>
    </source>
</evidence>
<dbReference type="PROSITE" id="PS50127">
    <property type="entry name" value="UBC_2"/>
    <property type="match status" value="1"/>
</dbReference>
<evidence type="ECO:0000256" key="1">
    <source>
        <dbReference type="ARBA" id="ARBA00022679"/>
    </source>
</evidence>
<keyword evidence="4" id="KW-0547">Nucleotide-binding</keyword>
<dbReference type="EMBL" id="CAWYQH010000002">
    <property type="protein sequence ID" value="CAK8673915.1"/>
    <property type="molecule type" value="Genomic_DNA"/>
</dbReference>
<dbReference type="InterPro" id="IPR016135">
    <property type="entry name" value="UBQ-conjugating_enzyme/RWD"/>
</dbReference>
<keyword evidence="2 4" id="KW-0833">Ubl conjugation pathway</keyword>
<accession>A0ABP0F2G6</accession>
<evidence type="ECO:0000256" key="4">
    <source>
        <dbReference type="RuleBase" id="RU362109"/>
    </source>
</evidence>
<dbReference type="InterPro" id="IPR000608">
    <property type="entry name" value="UBC"/>
</dbReference>
<organism evidence="6 7">
    <name type="scientific">Clavelina lepadiformis</name>
    <name type="common">Light-bulb sea squirt</name>
    <name type="synonym">Ascidia lepadiformis</name>
    <dbReference type="NCBI Taxonomy" id="159417"/>
    <lineage>
        <taxon>Eukaryota</taxon>
        <taxon>Metazoa</taxon>
        <taxon>Chordata</taxon>
        <taxon>Tunicata</taxon>
        <taxon>Ascidiacea</taxon>
        <taxon>Aplousobranchia</taxon>
        <taxon>Clavelinidae</taxon>
        <taxon>Clavelina</taxon>
    </lineage>
</organism>
<dbReference type="Proteomes" id="UP001642483">
    <property type="component" value="Unassembled WGS sequence"/>
</dbReference>
<keyword evidence="4" id="KW-0067">ATP-binding</keyword>
<dbReference type="PROSITE" id="PS00183">
    <property type="entry name" value="UBC_1"/>
    <property type="match status" value="1"/>
</dbReference>
<keyword evidence="7" id="KW-1185">Reference proteome</keyword>
<gene>
    <name evidence="6" type="ORF">CVLEPA_LOCUS3650</name>
</gene>
<comment type="caution">
    <text evidence="6">The sequence shown here is derived from an EMBL/GenBank/DDBJ whole genome shotgun (WGS) entry which is preliminary data.</text>
</comment>
<dbReference type="InterPro" id="IPR023313">
    <property type="entry name" value="UBQ-conjugating_AS"/>
</dbReference>
<reference evidence="6 7" key="1">
    <citation type="submission" date="2024-02" db="EMBL/GenBank/DDBJ databases">
        <authorList>
            <person name="Daric V."/>
            <person name="Darras S."/>
        </authorList>
    </citation>
    <scope>NUCLEOTIDE SEQUENCE [LARGE SCALE GENOMIC DNA]</scope>
</reference>
<feature type="active site" description="Glycyl thioester intermediate" evidence="3">
    <location>
        <position position="98"/>
    </location>
</feature>
<dbReference type="SUPFAM" id="SSF54495">
    <property type="entry name" value="UBC-like"/>
    <property type="match status" value="1"/>
</dbReference>
<comment type="similarity">
    <text evidence="4">Belongs to the ubiquitin-conjugating enzyme family.</text>
</comment>
<dbReference type="PANTHER" id="PTHR24068">
    <property type="entry name" value="UBIQUITIN-CONJUGATING ENZYME E2"/>
    <property type="match status" value="1"/>
</dbReference>
<evidence type="ECO:0000313" key="7">
    <source>
        <dbReference type="Proteomes" id="UP001642483"/>
    </source>
</evidence>
<protein>
    <recommendedName>
        <fullName evidence="5">UBC core domain-containing protein</fullName>
    </recommendedName>
</protein>
<evidence type="ECO:0000313" key="6">
    <source>
        <dbReference type="EMBL" id="CAK8673915.1"/>
    </source>
</evidence>
<evidence type="ECO:0000256" key="3">
    <source>
        <dbReference type="PROSITE-ProRule" id="PRU10133"/>
    </source>
</evidence>